<accession>A0ABQ1YCP5</accession>
<evidence type="ECO:0000313" key="2">
    <source>
        <dbReference type="Proteomes" id="UP000600214"/>
    </source>
</evidence>
<keyword evidence="2" id="KW-1185">Reference proteome</keyword>
<dbReference type="Pfam" id="PF05742">
    <property type="entry name" value="TANGO2"/>
    <property type="match status" value="1"/>
</dbReference>
<dbReference type="InterPro" id="IPR008551">
    <property type="entry name" value="TANGO2"/>
</dbReference>
<dbReference type="RefSeq" id="WP_188927841.1">
    <property type="nucleotide sequence ID" value="NZ_BMIA01000001.1"/>
</dbReference>
<protein>
    <recommendedName>
        <fullName evidence="3">Transport and Golgi organisation 2</fullName>
    </recommendedName>
</protein>
<sequence length="593" mass="67275">MCTVTYIPTEKGAFLTSNRDERTDRAPAEPPVTRYAGKALTYPRDAHAGGTWIALKGRRDAAVLLNGGFNNHVRKPSYRRSRGLVMLEVLEAPSSADCFETISLEEVEPFTLILFADGKLMRYTWDGNQKHRNELDPQQPHIWASSTLYNRQAQQMRSQKLQQWYGKTAINTKSILDFHRQKGIRFDASQSFNADRTAIATVSVTSIDLTNPEPAVHYHDLRAGATFVTRPETVAPGQDTAFDSFRWKVKRFLIRLQNWEYWPLEFVYLPMVPAWLRLSMQARSVCFFGAANPSMRYAGFAEERKSRIYSLMPEGTYPETLVCEAGISTGKVQSLLKRTSLKFPLIAKPDIGERGVQVKLLETASDLEDYRQRSRVDFLLQPYIDYPNEAGIFYYRMPGAPSGHISGIVGKELLSVTGDGISDILTLILQNDRAILQLPALHAALGEKLRSIPATGEKVGLVPYGNHSRGSKFTDQSHRITPALTHVIDRIGTRIPGFHFGRLDIRFKSWYDLEAGQHFSIIELNGAASEPTHIYDPAHSLHFAWREIYRHWEILCEISMKNMRIGFGRMSFRDGVKMVREHLVHLALMRGSK</sequence>
<gene>
    <name evidence="1" type="ORF">GCM10007423_02290</name>
</gene>
<evidence type="ECO:0008006" key="3">
    <source>
        <dbReference type="Google" id="ProtNLM"/>
    </source>
</evidence>
<dbReference type="SUPFAM" id="SSF56059">
    <property type="entry name" value="Glutathione synthetase ATP-binding domain-like"/>
    <property type="match status" value="1"/>
</dbReference>
<name>A0ABQ1YCP5_9BACT</name>
<evidence type="ECO:0000313" key="1">
    <source>
        <dbReference type="EMBL" id="GGH21275.1"/>
    </source>
</evidence>
<dbReference type="EMBL" id="BMIA01000001">
    <property type="protein sequence ID" value="GGH21275.1"/>
    <property type="molecule type" value="Genomic_DNA"/>
</dbReference>
<reference evidence="2" key="1">
    <citation type="journal article" date="2019" name="Int. J. Syst. Evol. Microbiol.">
        <title>The Global Catalogue of Microorganisms (GCM) 10K type strain sequencing project: providing services to taxonomists for standard genome sequencing and annotation.</title>
        <authorList>
            <consortium name="The Broad Institute Genomics Platform"/>
            <consortium name="The Broad Institute Genome Sequencing Center for Infectious Disease"/>
            <person name="Wu L."/>
            <person name="Ma J."/>
        </authorList>
    </citation>
    <scope>NUCLEOTIDE SEQUENCE [LARGE SCALE GENOMIC DNA]</scope>
    <source>
        <strain evidence="2">CGMCC 1.15288</strain>
    </source>
</reference>
<organism evidence="1 2">
    <name type="scientific">Dyadobacter endophyticus</name>
    <dbReference type="NCBI Taxonomy" id="1749036"/>
    <lineage>
        <taxon>Bacteria</taxon>
        <taxon>Pseudomonadati</taxon>
        <taxon>Bacteroidota</taxon>
        <taxon>Cytophagia</taxon>
        <taxon>Cytophagales</taxon>
        <taxon>Spirosomataceae</taxon>
        <taxon>Dyadobacter</taxon>
    </lineage>
</organism>
<comment type="caution">
    <text evidence="1">The sequence shown here is derived from an EMBL/GenBank/DDBJ whole genome shotgun (WGS) entry which is preliminary data.</text>
</comment>
<dbReference type="Proteomes" id="UP000600214">
    <property type="component" value="Unassembled WGS sequence"/>
</dbReference>
<proteinExistence type="predicted"/>